<dbReference type="InterPro" id="IPR017853">
    <property type="entry name" value="GH"/>
</dbReference>
<sequence>MARKKKSVGWLWRIAALLLLVVMTAGGWFWWDMQHWTPEESVFPDQGIYVSAHDGEVNFRTAKALGASFAYLAASDGASGKDGRFGRNLDAAKEAGMEIGAVHQFDPCVMADGQTANFVVMVPRGGQWMPPVVELARTAEICEKRVPDAAVESELITLINQVENHTGKRLILKVSPEFESRYKISQMIERDLWLSRTRFEPSYAGRPWLFWTANEALRSEASQQSIRWMVVRP</sequence>
<dbReference type="SUPFAM" id="SSF51445">
    <property type="entry name" value="(Trans)glycosidases"/>
    <property type="match status" value="1"/>
</dbReference>
<comment type="similarity">
    <text evidence="1">Belongs to the glycosyl hydrolase 25 family.</text>
</comment>
<reference evidence="3 4" key="1">
    <citation type="submission" date="2019-12" db="EMBL/GenBank/DDBJ databases">
        <title>Genomic-based taxomic classification of the family Erythrobacteraceae.</title>
        <authorList>
            <person name="Xu L."/>
        </authorList>
    </citation>
    <scope>NUCLEOTIDE SEQUENCE [LARGE SCALE GENOMIC DNA]</scope>
    <source>
        <strain evidence="3 4">JCM 17802</strain>
    </source>
</reference>
<dbReference type="Gene3D" id="3.20.20.80">
    <property type="entry name" value="Glycosidases"/>
    <property type="match status" value="1"/>
</dbReference>
<dbReference type="Pfam" id="PF01183">
    <property type="entry name" value="Glyco_hydro_25"/>
    <property type="match status" value="1"/>
</dbReference>
<keyword evidence="2" id="KW-0812">Transmembrane</keyword>
<organism evidence="3 4">
    <name type="scientific">Pontixanthobacter gangjinensis</name>
    <dbReference type="NCBI Taxonomy" id="1028742"/>
    <lineage>
        <taxon>Bacteria</taxon>
        <taxon>Pseudomonadati</taxon>
        <taxon>Pseudomonadota</taxon>
        <taxon>Alphaproteobacteria</taxon>
        <taxon>Sphingomonadales</taxon>
        <taxon>Erythrobacteraceae</taxon>
        <taxon>Pontixanthobacter</taxon>
    </lineage>
</organism>
<keyword evidence="2" id="KW-0472">Membrane</keyword>
<dbReference type="InterPro" id="IPR002053">
    <property type="entry name" value="Glyco_hydro_25"/>
</dbReference>
<evidence type="ECO:0000256" key="1">
    <source>
        <dbReference type="ARBA" id="ARBA00010646"/>
    </source>
</evidence>
<accession>A0A6I4SKP4</accession>
<gene>
    <name evidence="3" type="ORF">GRI36_03940</name>
</gene>
<dbReference type="Proteomes" id="UP000468943">
    <property type="component" value="Unassembled WGS sequence"/>
</dbReference>
<proteinExistence type="inferred from homology"/>
<name>A0A6I4SKP4_9SPHN</name>
<feature type="transmembrane region" description="Helical" evidence="2">
    <location>
        <begin position="12"/>
        <end position="31"/>
    </location>
</feature>
<dbReference type="OrthoDB" id="9798192at2"/>
<evidence type="ECO:0000313" key="3">
    <source>
        <dbReference type="EMBL" id="MXO56028.1"/>
    </source>
</evidence>
<dbReference type="GO" id="GO:0016998">
    <property type="term" value="P:cell wall macromolecule catabolic process"/>
    <property type="evidence" value="ECO:0007669"/>
    <property type="project" value="InterPro"/>
</dbReference>
<dbReference type="EMBL" id="WTYS01000001">
    <property type="protein sequence ID" value="MXO56028.1"/>
    <property type="molecule type" value="Genomic_DNA"/>
</dbReference>
<dbReference type="CDD" id="cd00599">
    <property type="entry name" value="GH25_muramidase"/>
    <property type="match status" value="1"/>
</dbReference>
<dbReference type="RefSeq" id="WP_160597282.1">
    <property type="nucleotide sequence ID" value="NZ_WTYS01000001.1"/>
</dbReference>
<protein>
    <submittedName>
        <fullName evidence="3">Lysozyme</fullName>
    </submittedName>
</protein>
<keyword evidence="2" id="KW-1133">Transmembrane helix</keyword>
<dbReference type="GO" id="GO:0009253">
    <property type="term" value="P:peptidoglycan catabolic process"/>
    <property type="evidence" value="ECO:0007669"/>
    <property type="project" value="InterPro"/>
</dbReference>
<comment type="caution">
    <text evidence="3">The sequence shown here is derived from an EMBL/GenBank/DDBJ whole genome shotgun (WGS) entry which is preliminary data.</text>
</comment>
<dbReference type="AlphaFoldDB" id="A0A6I4SKP4"/>
<dbReference type="PROSITE" id="PS51904">
    <property type="entry name" value="GLYCOSYL_HYDROL_F25_2"/>
    <property type="match status" value="1"/>
</dbReference>
<evidence type="ECO:0000313" key="4">
    <source>
        <dbReference type="Proteomes" id="UP000468943"/>
    </source>
</evidence>
<dbReference type="GO" id="GO:0003796">
    <property type="term" value="F:lysozyme activity"/>
    <property type="evidence" value="ECO:0007669"/>
    <property type="project" value="InterPro"/>
</dbReference>
<evidence type="ECO:0000256" key="2">
    <source>
        <dbReference type="SAM" id="Phobius"/>
    </source>
</evidence>
<keyword evidence="4" id="KW-1185">Reference proteome</keyword>